<evidence type="ECO:0000256" key="8">
    <source>
        <dbReference type="PROSITE-ProRule" id="PRU00282"/>
    </source>
</evidence>
<dbReference type="Gene3D" id="1.50.40.10">
    <property type="entry name" value="Mitochondrial carrier domain"/>
    <property type="match status" value="2"/>
</dbReference>
<evidence type="ECO:0000256" key="6">
    <source>
        <dbReference type="ARBA" id="ARBA00022989"/>
    </source>
</evidence>
<comment type="caution">
    <text evidence="12">The sequence shown here is derived from an EMBL/GenBank/DDBJ whole genome shotgun (WGS) entry which is preliminary data.</text>
</comment>
<comment type="similarity">
    <text evidence="2 9">Belongs to the mitochondrial carrier (TC 2.A.29) family.</text>
</comment>
<evidence type="ECO:0008006" key="14">
    <source>
        <dbReference type="Google" id="ProtNLM"/>
    </source>
</evidence>
<dbReference type="EMBL" id="BNCQ01000014">
    <property type="protein sequence ID" value="GIM03575.1"/>
    <property type="molecule type" value="Genomic_DNA"/>
</dbReference>
<protein>
    <recommendedName>
        <fullName evidence="14">Mitochondrial carrier protein</fullName>
    </recommendedName>
</protein>
<dbReference type="PRINTS" id="PR00926">
    <property type="entry name" value="MITOCARRIER"/>
</dbReference>
<evidence type="ECO:0000256" key="3">
    <source>
        <dbReference type="ARBA" id="ARBA00022448"/>
    </source>
</evidence>
<dbReference type="InterPro" id="IPR023395">
    <property type="entry name" value="MCP_dom_sf"/>
</dbReference>
<accession>A0A8J4LMJ5</accession>
<sequence>MARQRRQFCTSTSSFQACCTPSGNQASTSGRDALTLSFNIVSDGSAATSSRTLVFASTALKAQASADNVAPKAPPSGGDKPIHDVLAGALARAISQGTIHPIDTLKVRMQASSRAISNGATAAGSNAAATRSLNGQSLPLQPLARIAGAMQGALTDAKSLYRGVLGAAGGAGIIIGAFFAFYSTSKRLLREKTDLSEGTVAFIAGAVAAVGSSVVKVPIAVCIRSVQAGVYPNALVAATSVVQKAGFRGLFTGFLPTLLEDVPDMAVKFAVYETLRAVHMRLHHQERPSTLEDLVMGGVAGSAAAAATTPLDVVKTRMMCNASERPTVLQAARGILAECSGPGSFFRGVGPRALSNGLNSAIFYMWFELLRAKIREVLDNRQQRQQQLAAGQAIPALLVGKSNAALQHDGVVQQREGAQQPHVGAKSRSGPGHQAVASCSQSWLARPLWHVDAVGDTAISTSGHADGCGNSGEMHVDNRCRNVRTLAADGRGLLQPVASGSSGQMACLSLAVPLLGAHLGG</sequence>
<evidence type="ECO:0000256" key="7">
    <source>
        <dbReference type="ARBA" id="ARBA00023136"/>
    </source>
</evidence>
<evidence type="ECO:0000256" key="11">
    <source>
        <dbReference type="SAM" id="Phobius"/>
    </source>
</evidence>
<dbReference type="GO" id="GO:0055085">
    <property type="term" value="P:transmembrane transport"/>
    <property type="evidence" value="ECO:0007669"/>
    <property type="project" value="InterPro"/>
</dbReference>
<keyword evidence="5" id="KW-0677">Repeat</keyword>
<dbReference type="AlphaFoldDB" id="A0A8J4LMJ5"/>
<feature type="repeat" description="Solcar" evidence="8">
    <location>
        <begin position="196"/>
        <end position="278"/>
    </location>
</feature>
<evidence type="ECO:0000256" key="9">
    <source>
        <dbReference type="RuleBase" id="RU000488"/>
    </source>
</evidence>
<comment type="subcellular location">
    <subcellularLocation>
        <location evidence="1">Membrane</location>
        <topology evidence="1">Multi-pass membrane protein</topology>
    </subcellularLocation>
</comment>
<dbReference type="GO" id="GO:0016020">
    <property type="term" value="C:membrane"/>
    <property type="evidence" value="ECO:0007669"/>
    <property type="project" value="UniProtKB-SubCell"/>
</dbReference>
<dbReference type="SUPFAM" id="SSF103506">
    <property type="entry name" value="Mitochondrial carrier"/>
    <property type="match status" value="1"/>
</dbReference>
<evidence type="ECO:0000256" key="1">
    <source>
        <dbReference type="ARBA" id="ARBA00004141"/>
    </source>
</evidence>
<dbReference type="PROSITE" id="PS50920">
    <property type="entry name" value="SOLCAR"/>
    <property type="match status" value="2"/>
</dbReference>
<feature type="repeat" description="Solcar" evidence="8">
    <location>
        <begin position="288"/>
        <end position="373"/>
    </location>
</feature>
<gene>
    <name evidence="12" type="ORF">Vretimale_8315</name>
</gene>
<dbReference type="InterPro" id="IPR002067">
    <property type="entry name" value="MCP"/>
</dbReference>
<proteinExistence type="inferred from homology"/>
<feature type="transmembrane region" description="Helical" evidence="11">
    <location>
        <begin position="160"/>
        <end position="182"/>
    </location>
</feature>
<evidence type="ECO:0000256" key="2">
    <source>
        <dbReference type="ARBA" id="ARBA00006375"/>
    </source>
</evidence>
<keyword evidence="4 8" id="KW-0812">Transmembrane</keyword>
<feature type="region of interest" description="Disordered" evidence="10">
    <location>
        <begin position="414"/>
        <end position="434"/>
    </location>
</feature>
<dbReference type="FunFam" id="1.50.40.10:FF:000149">
    <property type="entry name" value="Mitochondrial Carrier (MC) Family"/>
    <property type="match status" value="1"/>
</dbReference>
<dbReference type="Proteomes" id="UP000722791">
    <property type="component" value="Unassembled WGS sequence"/>
</dbReference>
<name>A0A8J4LMJ5_9CHLO</name>
<dbReference type="Pfam" id="PF00153">
    <property type="entry name" value="Mito_carr"/>
    <property type="match status" value="3"/>
</dbReference>
<reference evidence="12" key="1">
    <citation type="journal article" date="2021" name="Proc. Natl. Acad. Sci. U.S.A.">
        <title>Three genomes in the algal genus Volvox reveal the fate of a haploid sex-determining region after a transition to homothallism.</title>
        <authorList>
            <person name="Yamamoto K."/>
            <person name="Hamaji T."/>
            <person name="Kawai-Toyooka H."/>
            <person name="Matsuzaki R."/>
            <person name="Takahashi F."/>
            <person name="Nishimura Y."/>
            <person name="Kawachi M."/>
            <person name="Noguchi H."/>
            <person name="Minakuchi Y."/>
            <person name="Umen J.G."/>
            <person name="Toyoda A."/>
            <person name="Nozaki H."/>
        </authorList>
    </citation>
    <scope>NUCLEOTIDE SEQUENCE</scope>
    <source>
        <strain evidence="12">NIES-3785</strain>
    </source>
</reference>
<evidence type="ECO:0000256" key="5">
    <source>
        <dbReference type="ARBA" id="ARBA00022737"/>
    </source>
</evidence>
<dbReference type="PROSITE" id="PS51257">
    <property type="entry name" value="PROKAR_LIPOPROTEIN"/>
    <property type="match status" value="1"/>
</dbReference>
<keyword evidence="3 9" id="KW-0813">Transport</keyword>
<evidence type="ECO:0000313" key="12">
    <source>
        <dbReference type="EMBL" id="GIM03575.1"/>
    </source>
</evidence>
<evidence type="ECO:0000313" key="13">
    <source>
        <dbReference type="Proteomes" id="UP000722791"/>
    </source>
</evidence>
<evidence type="ECO:0000256" key="10">
    <source>
        <dbReference type="SAM" id="MobiDB-lite"/>
    </source>
</evidence>
<dbReference type="PANTHER" id="PTHR45667">
    <property type="entry name" value="S-ADENOSYLMETHIONINE MITOCHONDRIAL CARRIER PROTEIN"/>
    <property type="match status" value="1"/>
</dbReference>
<organism evidence="12 13">
    <name type="scientific">Volvox reticuliferus</name>
    <dbReference type="NCBI Taxonomy" id="1737510"/>
    <lineage>
        <taxon>Eukaryota</taxon>
        <taxon>Viridiplantae</taxon>
        <taxon>Chlorophyta</taxon>
        <taxon>core chlorophytes</taxon>
        <taxon>Chlorophyceae</taxon>
        <taxon>CS clade</taxon>
        <taxon>Chlamydomonadales</taxon>
        <taxon>Volvocaceae</taxon>
        <taxon>Volvox</taxon>
    </lineage>
</organism>
<evidence type="ECO:0000256" key="4">
    <source>
        <dbReference type="ARBA" id="ARBA00022692"/>
    </source>
</evidence>
<keyword evidence="7 8" id="KW-0472">Membrane</keyword>
<dbReference type="InterPro" id="IPR018108">
    <property type="entry name" value="MCP_transmembrane"/>
</dbReference>
<keyword evidence="6 11" id="KW-1133">Transmembrane helix</keyword>